<feature type="region of interest" description="Disordered" evidence="1">
    <location>
        <begin position="33"/>
        <end position="129"/>
    </location>
</feature>
<dbReference type="VEuPathDB" id="TrichDB:TVAGG3_0314930"/>
<organism evidence="2 3">
    <name type="scientific">Trichomonas vaginalis (strain ATCC PRA-98 / G3)</name>
    <dbReference type="NCBI Taxonomy" id="412133"/>
    <lineage>
        <taxon>Eukaryota</taxon>
        <taxon>Metamonada</taxon>
        <taxon>Parabasalia</taxon>
        <taxon>Trichomonadida</taxon>
        <taxon>Trichomonadidae</taxon>
        <taxon>Trichomonas</taxon>
    </lineage>
</organism>
<sequence>MFSCCVDYNRKIHIFNCCRTRVHKHRRTHHALRASLDTNNDDHIQVDAELANIQPSHSDQPSNYGGSVSTSPAVPTQPSPYDYAPQSNSGGAAPQQQPAARDPYADNADNYANPPVVVQNPTNNNDDWD</sequence>
<protein>
    <submittedName>
        <fullName evidence="2">Uncharacterized protein</fullName>
    </submittedName>
</protein>
<feature type="compositionally biased region" description="Polar residues" evidence="1">
    <location>
        <begin position="53"/>
        <end position="76"/>
    </location>
</feature>
<reference evidence="2" key="2">
    <citation type="journal article" date="2007" name="Science">
        <title>Draft genome sequence of the sexually transmitted pathogen Trichomonas vaginalis.</title>
        <authorList>
            <person name="Carlton J.M."/>
            <person name="Hirt R.P."/>
            <person name="Silva J.C."/>
            <person name="Delcher A.L."/>
            <person name="Schatz M."/>
            <person name="Zhao Q."/>
            <person name="Wortman J.R."/>
            <person name="Bidwell S.L."/>
            <person name="Alsmark U.C.M."/>
            <person name="Besteiro S."/>
            <person name="Sicheritz-Ponten T."/>
            <person name="Noel C.J."/>
            <person name="Dacks J.B."/>
            <person name="Foster P.G."/>
            <person name="Simillion C."/>
            <person name="Van de Peer Y."/>
            <person name="Miranda-Saavedra D."/>
            <person name="Barton G.J."/>
            <person name="Westrop G.D."/>
            <person name="Mueller S."/>
            <person name="Dessi D."/>
            <person name="Fiori P.L."/>
            <person name="Ren Q."/>
            <person name="Paulsen I."/>
            <person name="Zhang H."/>
            <person name="Bastida-Corcuera F.D."/>
            <person name="Simoes-Barbosa A."/>
            <person name="Brown M.T."/>
            <person name="Hayes R.D."/>
            <person name="Mukherjee M."/>
            <person name="Okumura C.Y."/>
            <person name="Schneider R."/>
            <person name="Smith A.J."/>
            <person name="Vanacova S."/>
            <person name="Villalvazo M."/>
            <person name="Haas B.J."/>
            <person name="Pertea M."/>
            <person name="Feldblyum T.V."/>
            <person name="Utterback T.R."/>
            <person name="Shu C.L."/>
            <person name="Osoegawa K."/>
            <person name="de Jong P.J."/>
            <person name="Hrdy I."/>
            <person name="Horvathova L."/>
            <person name="Zubacova Z."/>
            <person name="Dolezal P."/>
            <person name="Malik S.B."/>
            <person name="Logsdon J.M. Jr."/>
            <person name="Henze K."/>
            <person name="Gupta A."/>
            <person name="Wang C.C."/>
            <person name="Dunne R.L."/>
            <person name="Upcroft J.A."/>
            <person name="Upcroft P."/>
            <person name="White O."/>
            <person name="Salzberg S.L."/>
            <person name="Tang P."/>
            <person name="Chiu C.-H."/>
            <person name="Lee Y.-S."/>
            <person name="Embley T.M."/>
            <person name="Coombs G.H."/>
            <person name="Mottram J.C."/>
            <person name="Tachezy J."/>
            <person name="Fraser-Liggett C.M."/>
            <person name="Johnson P.J."/>
        </authorList>
    </citation>
    <scope>NUCLEOTIDE SEQUENCE [LARGE SCALE GENOMIC DNA]</scope>
    <source>
        <strain evidence="2">G3</strain>
    </source>
</reference>
<dbReference type="InParanoid" id="A2EJ91"/>
<evidence type="ECO:0000313" key="2">
    <source>
        <dbReference type="EMBL" id="EAY07243.1"/>
    </source>
</evidence>
<keyword evidence="3" id="KW-1185">Reference proteome</keyword>
<dbReference type="AlphaFoldDB" id="A2EJ91"/>
<gene>
    <name evidence="2" type="ORF">TVAG_240440</name>
</gene>
<evidence type="ECO:0000313" key="3">
    <source>
        <dbReference type="Proteomes" id="UP000001542"/>
    </source>
</evidence>
<feature type="compositionally biased region" description="Low complexity" evidence="1">
    <location>
        <begin position="113"/>
        <end position="129"/>
    </location>
</feature>
<name>A2EJ91_TRIV3</name>
<accession>A2EJ91</accession>
<evidence type="ECO:0000256" key="1">
    <source>
        <dbReference type="SAM" id="MobiDB-lite"/>
    </source>
</evidence>
<dbReference type="EMBL" id="DS113404">
    <property type="protein sequence ID" value="EAY07243.1"/>
    <property type="molecule type" value="Genomic_DNA"/>
</dbReference>
<proteinExistence type="predicted"/>
<dbReference type="KEGG" id="tva:4765136"/>
<dbReference type="VEuPathDB" id="TrichDB:TVAG_240440"/>
<reference evidence="2" key="1">
    <citation type="submission" date="2006-10" db="EMBL/GenBank/DDBJ databases">
        <authorList>
            <person name="Amadeo P."/>
            <person name="Zhao Q."/>
            <person name="Wortman J."/>
            <person name="Fraser-Liggett C."/>
            <person name="Carlton J."/>
        </authorList>
    </citation>
    <scope>NUCLEOTIDE SEQUENCE</scope>
    <source>
        <strain evidence="2">G3</strain>
    </source>
</reference>
<dbReference type="Proteomes" id="UP000001542">
    <property type="component" value="Unassembled WGS sequence"/>
</dbReference>
<dbReference type="RefSeq" id="XP_001319466.1">
    <property type="nucleotide sequence ID" value="XM_001319431.1"/>
</dbReference>